<dbReference type="AlphaFoldDB" id="A0AAV9J8B6"/>
<comment type="similarity">
    <text evidence="1">Belongs to the short-chain dehydrogenases/reductases (SDR) family.</text>
</comment>
<dbReference type="Proteomes" id="UP001324427">
    <property type="component" value="Unassembled WGS sequence"/>
</dbReference>
<evidence type="ECO:0000313" key="4">
    <source>
        <dbReference type="Proteomes" id="UP001324427"/>
    </source>
</evidence>
<dbReference type="PANTHER" id="PTHR43180">
    <property type="entry name" value="3-OXOACYL-(ACYL-CARRIER-PROTEIN) REDUCTASE (AFU_ORTHOLOGUE AFUA_6G11210)"/>
    <property type="match status" value="1"/>
</dbReference>
<dbReference type="InterPro" id="IPR036291">
    <property type="entry name" value="NAD(P)-bd_dom_sf"/>
</dbReference>
<evidence type="ECO:0000256" key="2">
    <source>
        <dbReference type="ARBA" id="ARBA00023002"/>
    </source>
</evidence>
<dbReference type="PRINTS" id="PR00081">
    <property type="entry name" value="GDHRDH"/>
</dbReference>
<accession>A0AAV9J8B6</accession>
<organism evidence="3 4">
    <name type="scientific">Oleoguttula mirabilis</name>
    <dbReference type="NCBI Taxonomy" id="1507867"/>
    <lineage>
        <taxon>Eukaryota</taxon>
        <taxon>Fungi</taxon>
        <taxon>Dikarya</taxon>
        <taxon>Ascomycota</taxon>
        <taxon>Pezizomycotina</taxon>
        <taxon>Dothideomycetes</taxon>
        <taxon>Dothideomycetidae</taxon>
        <taxon>Mycosphaerellales</taxon>
        <taxon>Teratosphaeriaceae</taxon>
        <taxon>Oleoguttula</taxon>
    </lineage>
</organism>
<name>A0AAV9J8B6_9PEZI</name>
<dbReference type="GO" id="GO:0016491">
    <property type="term" value="F:oxidoreductase activity"/>
    <property type="evidence" value="ECO:0007669"/>
    <property type="project" value="UniProtKB-KW"/>
</dbReference>
<dbReference type="PANTHER" id="PTHR43180:SF86">
    <property type="entry name" value="DEHYDROGENASE, PUTATIVE (AFU_ORTHOLOGUE AFUA_3G00290)-RELATED"/>
    <property type="match status" value="1"/>
</dbReference>
<reference evidence="3 4" key="1">
    <citation type="submission" date="2021-11" db="EMBL/GenBank/DDBJ databases">
        <title>Black yeast isolated from Biological Soil Crust.</title>
        <authorList>
            <person name="Kurbessoian T."/>
        </authorList>
    </citation>
    <scope>NUCLEOTIDE SEQUENCE [LARGE SCALE GENOMIC DNA]</scope>
    <source>
        <strain evidence="3 4">CCFEE 5522</strain>
    </source>
</reference>
<proteinExistence type="inferred from homology"/>
<keyword evidence="2" id="KW-0560">Oxidoreductase</keyword>
<dbReference type="Pfam" id="PF00106">
    <property type="entry name" value="adh_short"/>
    <property type="match status" value="1"/>
</dbReference>
<sequence length="298" mass="31668">MTTQFHAPTNDALKGKVVVLTGGALGVGATLVRLLHSIGAHVFFGDVLDEPGQALERELSSSSSSSDATVKFVHCDVTSYQDNLALFDAALEACGRVDHAIANAGLGEQGNFFDPALTLDSVKESPDKSMKVVDVNLKGELYFARIASVYLRQPDLNGKSSTAAADKSLTLVSSVAGFREDPGLTLIHSQPHAIRTNAICPWMTRTRLVAGIEDTWHAAGLPSNTPEDVAKVIAGVLADGKVNGGAMYIEGGRAWNVEEGLLKTRPEWLGEKREADLDKGTELMGGGEHWTANKSSQV</sequence>
<evidence type="ECO:0000256" key="1">
    <source>
        <dbReference type="ARBA" id="ARBA00006484"/>
    </source>
</evidence>
<keyword evidence="4" id="KW-1185">Reference proteome</keyword>
<comment type="caution">
    <text evidence="3">The sequence shown here is derived from an EMBL/GenBank/DDBJ whole genome shotgun (WGS) entry which is preliminary data.</text>
</comment>
<dbReference type="SUPFAM" id="SSF51735">
    <property type="entry name" value="NAD(P)-binding Rossmann-fold domains"/>
    <property type="match status" value="1"/>
</dbReference>
<evidence type="ECO:0000313" key="3">
    <source>
        <dbReference type="EMBL" id="KAK4540995.1"/>
    </source>
</evidence>
<dbReference type="Gene3D" id="3.40.50.720">
    <property type="entry name" value="NAD(P)-binding Rossmann-like Domain"/>
    <property type="match status" value="1"/>
</dbReference>
<protein>
    <submittedName>
        <fullName evidence="3">Uncharacterized protein</fullName>
    </submittedName>
</protein>
<dbReference type="InterPro" id="IPR002347">
    <property type="entry name" value="SDR_fam"/>
</dbReference>
<gene>
    <name evidence="3" type="ORF">LTR36_008364</name>
</gene>
<dbReference type="EMBL" id="JAVFHQ010000058">
    <property type="protein sequence ID" value="KAK4540995.1"/>
    <property type="molecule type" value="Genomic_DNA"/>
</dbReference>